<comment type="caution">
    <text evidence="9">The sequence shown here is derived from an EMBL/GenBank/DDBJ whole genome shotgun (WGS) entry which is preliminary data.</text>
</comment>
<accession>A0ABN3NCT1</accession>
<evidence type="ECO:0000259" key="7">
    <source>
        <dbReference type="PROSITE" id="PS50075"/>
    </source>
</evidence>
<dbReference type="InterPro" id="IPR020806">
    <property type="entry name" value="PKS_PP-bd"/>
</dbReference>
<dbReference type="InterPro" id="IPR018201">
    <property type="entry name" value="Ketoacyl_synth_AS"/>
</dbReference>
<dbReference type="Pfam" id="PF00109">
    <property type="entry name" value="ketoacyl-synt"/>
    <property type="match status" value="1"/>
</dbReference>
<evidence type="ECO:0000256" key="3">
    <source>
        <dbReference type="ARBA" id="ARBA00022679"/>
    </source>
</evidence>
<dbReference type="SMART" id="SM00825">
    <property type="entry name" value="PKS_KS"/>
    <property type="match status" value="1"/>
</dbReference>
<dbReference type="Gene3D" id="3.40.366.10">
    <property type="entry name" value="Malonyl-Coenzyme A Acyl Carrier Protein, domain 2"/>
    <property type="match status" value="1"/>
</dbReference>
<protein>
    <recommendedName>
        <fullName evidence="11">Type-I PKS</fullName>
    </recommendedName>
</protein>
<dbReference type="EMBL" id="BAAATM010000002">
    <property type="protein sequence ID" value="GAA2516926.1"/>
    <property type="molecule type" value="Genomic_DNA"/>
</dbReference>
<dbReference type="Pfam" id="PF00698">
    <property type="entry name" value="Acyl_transf_1"/>
    <property type="match status" value="1"/>
</dbReference>
<evidence type="ECO:0000313" key="10">
    <source>
        <dbReference type="Proteomes" id="UP001501095"/>
    </source>
</evidence>
<dbReference type="InterPro" id="IPR032821">
    <property type="entry name" value="PKS_assoc"/>
</dbReference>
<organism evidence="9 10">
    <name type="scientific">Streptomyces levis</name>
    <dbReference type="NCBI Taxonomy" id="285566"/>
    <lineage>
        <taxon>Bacteria</taxon>
        <taxon>Bacillati</taxon>
        <taxon>Actinomycetota</taxon>
        <taxon>Actinomycetes</taxon>
        <taxon>Kitasatosporales</taxon>
        <taxon>Streptomycetaceae</taxon>
        <taxon>Streptomyces</taxon>
    </lineage>
</organism>
<dbReference type="PANTHER" id="PTHR43775:SF37">
    <property type="entry name" value="SI:DKEY-61P9.11"/>
    <property type="match status" value="1"/>
</dbReference>
<sequence length="1162" mass="121232">MTTTPPDPRMAVIGMAFRLPGADTPEDLWRIVRDGTDCITRFTDEELAAAGVPAEEYGAEDFVGASGILDDLAGFDARHFAMSPHEASITDPQHRLFLECAQHALEDAGYPQERDGTRIGVYASTGYHLYTLQNYLLNNVLPSRAPSDWVTGMQTIVGNYADFTATRVAYRLGLTGPAVNIQTGCSSSLVGVQSAAQALLMDDCDIALVGAAAVHVPQVLGYRHVKGSILSRSGRLRAFDAGADGTVGGTGVLAVVLKRLTRAVADGDTIHGVVLGWGIANDGASKSAYAAPSADGQRAAVRQALRRAGVGADTIGYLETHGTGTLKGDPIEFDGAAGAYREDTDRTGYCALGSVKANIGHLDAASGLAGLVKALLVLRHGVIPPMANFTRPNPLLDLDGSPFYIPGTARPWPAGDVPRRAGLTSLGVGGTNVHLILEQAPEPAPRTAALPPPDVLLVSGSSPQALADNVRAFRDRLRRPPAPHPADLVTTAAVGRAHGRHRLAARGTTPHALADALDAWLAGTAPANVTSGTAPSDEPLRAAFQFTGQGSQYPGMAAALYARFPAVREVLDACEHHHRDLTGDSLLAALTVESPPDGPGEDPARETDAAGETGPTGETDSTGETGPAGGTNAAGETDLAQPALFALQCALVRLWHDTGVAPYAVTGHSVGEYAALYAAGALSLEDGLRLTTARGRLMRQRCAPGAMVAAPLDRAAALALAAEVPGLELAVSNGDRAQVLAGPVATVDRACALLDARGTPGRRLPVTRAFHTTLMEPMLEEFRKVLDDVEFRPVRIPLVSALDGATRPPGWIPDTDHLLRHTREPVRFDEALHALGAGRPGLLLEIGPHTTLSGLARRALPDVPAVPSLRRGSALGALWGAAAELHCAGADLGWETLLAGSGGRRVPLPGYRFQHQNHWTGPQPAALGTAAARTARTARRGTDVVQQEAAVAGVLDSIVEATARHLGGDPSAIDSDANFFDLGADSLQMISVLRELEQQHRVKVTMRQLFEETGTPRRLAQFIAARTPDTGQPPEPTAGERPAPERTAAASGAVPPPGPAGEAPSPAASAAYPPPAAPPAPAYSSYSSPMPPPVPGPVAPVEPVAPAYATRQELEDLAQKIQQMSHIQLQMMSQLSQLLALQTAAATDRLNGVNGHHGTVAK</sequence>
<dbReference type="Gene3D" id="1.10.1200.10">
    <property type="entry name" value="ACP-like"/>
    <property type="match status" value="1"/>
</dbReference>
<dbReference type="SUPFAM" id="SSF55048">
    <property type="entry name" value="Probable ACP-binding domain of malonyl-CoA ACP transacylase"/>
    <property type="match status" value="1"/>
</dbReference>
<evidence type="ECO:0000256" key="4">
    <source>
        <dbReference type="ARBA" id="ARBA00023194"/>
    </source>
</evidence>
<dbReference type="RefSeq" id="WP_344533506.1">
    <property type="nucleotide sequence ID" value="NZ_BAAATM010000002.1"/>
</dbReference>
<dbReference type="InterPro" id="IPR016036">
    <property type="entry name" value="Malonyl_transacylase_ACP-bd"/>
</dbReference>
<feature type="region of interest" description="Disordered" evidence="6">
    <location>
        <begin position="1025"/>
        <end position="1091"/>
    </location>
</feature>
<dbReference type="PROSITE" id="PS52004">
    <property type="entry name" value="KS3_2"/>
    <property type="match status" value="1"/>
</dbReference>
<reference evidence="9 10" key="1">
    <citation type="journal article" date="2019" name="Int. J. Syst. Evol. Microbiol.">
        <title>The Global Catalogue of Microorganisms (GCM) 10K type strain sequencing project: providing services to taxonomists for standard genome sequencing and annotation.</title>
        <authorList>
            <consortium name="The Broad Institute Genomics Platform"/>
            <consortium name="The Broad Institute Genome Sequencing Center for Infectious Disease"/>
            <person name="Wu L."/>
            <person name="Ma J."/>
        </authorList>
    </citation>
    <scope>NUCLEOTIDE SEQUENCE [LARGE SCALE GENOMIC DNA]</scope>
    <source>
        <strain evidence="9 10">JCM 6924</strain>
    </source>
</reference>
<keyword evidence="4" id="KW-0045">Antibiotic biosynthesis</keyword>
<evidence type="ECO:0000256" key="5">
    <source>
        <dbReference type="ARBA" id="ARBA00023315"/>
    </source>
</evidence>
<dbReference type="SUPFAM" id="SSF47336">
    <property type="entry name" value="ACP-like"/>
    <property type="match status" value="1"/>
</dbReference>
<dbReference type="PANTHER" id="PTHR43775">
    <property type="entry name" value="FATTY ACID SYNTHASE"/>
    <property type="match status" value="1"/>
</dbReference>
<evidence type="ECO:0000256" key="1">
    <source>
        <dbReference type="ARBA" id="ARBA00022450"/>
    </source>
</evidence>
<dbReference type="Pfam" id="PF16197">
    <property type="entry name" value="KAsynt_C_assoc"/>
    <property type="match status" value="1"/>
</dbReference>
<keyword evidence="5" id="KW-0012">Acyltransferase</keyword>
<dbReference type="InterPro" id="IPR036736">
    <property type="entry name" value="ACP-like_sf"/>
</dbReference>
<dbReference type="InterPro" id="IPR009081">
    <property type="entry name" value="PP-bd_ACP"/>
</dbReference>
<evidence type="ECO:0000259" key="8">
    <source>
        <dbReference type="PROSITE" id="PS52004"/>
    </source>
</evidence>
<dbReference type="InterPro" id="IPR014031">
    <property type="entry name" value="Ketoacyl_synth_C"/>
</dbReference>
<evidence type="ECO:0008006" key="11">
    <source>
        <dbReference type="Google" id="ProtNLM"/>
    </source>
</evidence>
<evidence type="ECO:0000313" key="9">
    <source>
        <dbReference type="EMBL" id="GAA2516926.1"/>
    </source>
</evidence>
<dbReference type="SMART" id="SM00827">
    <property type="entry name" value="PKS_AT"/>
    <property type="match status" value="1"/>
</dbReference>
<name>A0ABN3NCT1_9ACTN</name>
<keyword evidence="1" id="KW-0596">Phosphopantetheine</keyword>
<feature type="compositionally biased region" description="Low complexity" evidence="6">
    <location>
        <begin position="1060"/>
        <end position="1071"/>
    </location>
</feature>
<proteinExistence type="predicted"/>
<evidence type="ECO:0000256" key="2">
    <source>
        <dbReference type="ARBA" id="ARBA00022553"/>
    </source>
</evidence>
<feature type="domain" description="Carrier" evidence="7">
    <location>
        <begin position="949"/>
        <end position="1027"/>
    </location>
</feature>
<dbReference type="SUPFAM" id="SSF52151">
    <property type="entry name" value="FabD/lysophospholipase-like"/>
    <property type="match status" value="1"/>
</dbReference>
<dbReference type="SUPFAM" id="SSF53901">
    <property type="entry name" value="Thiolase-like"/>
    <property type="match status" value="1"/>
</dbReference>
<dbReference type="Pfam" id="PF02801">
    <property type="entry name" value="Ketoacyl-synt_C"/>
    <property type="match status" value="1"/>
</dbReference>
<gene>
    <name evidence="9" type="ORF">GCM10010423_05630</name>
</gene>
<dbReference type="InterPro" id="IPR020841">
    <property type="entry name" value="PKS_Beta-ketoAc_synthase_dom"/>
</dbReference>
<dbReference type="InterPro" id="IPR014030">
    <property type="entry name" value="Ketoacyl_synth_N"/>
</dbReference>
<dbReference type="InterPro" id="IPR016039">
    <property type="entry name" value="Thiolase-like"/>
</dbReference>
<dbReference type="Gene3D" id="3.40.47.10">
    <property type="match status" value="1"/>
</dbReference>
<keyword evidence="10" id="KW-1185">Reference proteome</keyword>
<dbReference type="InterPro" id="IPR001227">
    <property type="entry name" value="Ac_transferase_dom_sf"/>
</dbReference>
<dbReference type="InterPro" id="IPR016035">
    <property type="entry name" value="Acyl_Trfase/lysoPLipase"/>
</dbReference>
<dbReference type="Pfam" id="PF00550">
    <property type="entry name" value="PP-binding"/>
    <property type="match status" value="1"/>
</dbReference>
<feature type="region of interest" description="Disordered" evidence="6">
    <location>
        <begin position="590"/>
        <end position="635"/>
    </location>
</feature>
<dbReference type="SMART" id="SM00823">
    <property type="entry name" value="PKS_PP"/>
    <property type="match status" value="1"/>
</dbReference>
<dbReference type="PROSITE" id="PS00606">
    <property type="entry name" value="KS3_1"/>
    <property type="match status" value="1"/>
</dbReference>
<dbReference type="Proteomes" id="UP001501095">
    <property type="component" value="Unassembled WGS sequence"/>
</dbReference>
<dbReference type="InterPro" id="IPR014043">
    <property type="entry name" value="Acyl_transferase_dom"/>
</dbReference>
<dbReference type="CDD" id="cd00833">
    <property type="entry name" value="PKS"/>
    <property type="match status" value="1"/>
</dbReference>
<feature type="compositionally biased region" description="Pro residues" evidence="6">
    <location>
        <begin position="1072"/>
        <end position="1081"/>
    </location>
</feature>
<dbReference type="InterPro" id="IPR050091">
    <property type="entry name" value="PKS_NRPS_Biosynth_Enz"/>
</dbReference>
<dbReference type="PROSITE" id="PS50075">
    <property type="entry name" value="CARRIER"/>
    <property type="match status" value="1"/>
</dbReference>
<keyword evidence="2" id="KW-0597">Phosphoprotein</keyword>
<feature type="domain" description="Ketosynthase family 3 (KS3)" evidence="8">
    <location>
        <begin position="7"/>
        <end position="439"/>
    </location>
</feature>
<evidence type="ECO:0000256" key="6">
    <source>
        <dbReference type="SAM" id="MobiDB-lite"/>
    </source>
</evidence>
<dbReference type="Gene3D" id="3.30.70.3290">
    <property type="match status" value="1"/>
</dbReference>
<keyword evidence="3" id="KW-0808">Transferase</keyword>